<sequence length="172" mass="18583">MITLSELLFADVPEDTKDEDPFISEEDAFVEAQVNAVHFDAITATLGILCDLRTALQLDETNTGLLVLRGVGLLEWSGVTDRHRTSRKVVGSSARSLDAGLELHLALTPGADLRVRGRSAVFHSLDVAALGEIPDFGSHTDQEVRSMSPRWDSAARVVRTTPLALGPGRAPR</sequence>
<evidence type="ECO:0000313" key="1">
    <source>
        <dbReference type="EMBL" id="UPL10304.1"/>
    </source>
</evidence>
<protein>
    <submittedName>
        <fullName evidence="1">Uncharacterized protein</fullName>
    </submittedName>
</protein>
<dbReference type="RefSeq" id="WP_136044714.1">
    <property type="nucleotide sequence ID" value="NZ_CP078076.1"/>
</dbReference>
<proteinExistence type="predicted"/>
<reference evidence="1 2" key="1">
    <citation type="submission" date="2021-06" db="EMBL/GenBank/DDBJ databases">
        <title>Genome-based taxonomic framework of Microbacterium strains isolated from marine environment, the description of four new species and reclassification of four preexisting species.</title>
        <authorList>
            <person name="Lee S.D."/>
            <person name="Kim S.-M."/>
            <person name="Byeon Y.-S."/>
            <person name="Yang H.L."/>
            <person name="Kim I.S."/>
        </authorList>
    </citation>
    <scope>NUCLEOTIDE SEQUENCE [LARGE SCALE GENOMIC DNA]</scope>
    <source>
        <strain evidence="1 2">SSW1-51</strain>
    </source>
</reference>
<name>A0ABY4ICK9_9MICO</name>
<gene>
    <name evidence="1" type="ORF">KV394_03905</name>
</gene>
<accession>A0ABY4ICK9</accession>
<dbReference type="EMBL" id="CP078076">
    <property type="protein sequence ID" value="UPL10304.1"/>
    <property type="molecule type" value="Genomic_DNA"/>
</dbReference>
<dbReference type="Proteomes" id="UP000831467">
    <property type="component" value="Chromosome"/>
</dbReference>
<evidence type="ECO:0000313" key="2">
    <source>
        <dbReference type="Proteomes" id="UP000831467"/>
    </source>
</evidence>
<organism evidence="1 2">
    <name type="scientific">Microbacterium sufflavum</name>
    <dbReference type="NCBI Taxonomy" id="2851649"/>
    <lineage>
        <taxon>Bacteria</taxon>
        <taxon>Bacillati</taxon>
        <taxon>Actinomycetota</taxon>
        <taxon>Actinomycetes</taxon>
        <taxon>Micrococcales</taxon>
        <taxon>Microbacteriaceae</taxon>
        <taxon>Microbacterium</taxon>
    </lineage>
</organism>
<keyword evidence="2" id="KW-1185">Reference proteome</keyword>